<dbReference type="Proteomes" id="UP001220022">
    <property type="component" value="Unassembled WGS sequence"/>
</dbReference>
<name>A0ABT5YY97_9ACTN</name>
<accession>A0ABT5YY97</accession>
<evidence type="ECO:0000313" key="2">
    <source>
        <dbReference type="Proteomes" id="UP001220022"/>
    </source>
</evidence>
<protein>
    <submittedName>
        <fullName evidence="1">Uncharacterized protein</fullName>
    </submittedName>
</protein>
<dbReference type="RefSeq" id="WP_275810858.1">
    <property type="nucleotide sequence ID" value="NZ_BAAANM010000019.1"/>
</dbReference>
<comment type="caution">
    <text evidence="1">The sequence shown here is derived from an EMBL/GenBank/DDBJ whole genome shotgun (WGS) entry which is preliminary data.</text>
</comment>
<dbReference type="EMBL" id="JARHTQ010000004">
    <property type="protein sequence ID" value="MDF2255780.1"/>
    <property type="molecule type" value="Genomic_DNA"/>
</dbReference>
<keyword evidence="2" id="KW-1185">Reference proteome</keyword>
<evidence type="ECO:0000313" key="1">
    <source>
        <dbReference type="EMBL" id="MDF2255780.1"/>
    </source>
</evidence>
<organism evidence="1 2">
    <name type="scientific">Streptantibioticus ferralitis</name>
    <dbReference type="NCBI Taxonomy" id="236510"/>
    <lineage>
        <taxon>Bacteria</taxon>
        <taxon>Bacillati</taxon>
        <taxon>Actinomycetota</taxon>
        <taxon>Actinomycetes</taxon>
        <taxon>Kitasatosporales</taxon>
        <taxon>Streptomycetaceae</taxon>
        <taxon>Streptantibioticus</taxon>
    </lineage>
</organism>
<reference evidence="1 2" key="1">
    <citation type="submission" date="2023-03" db="EMBL/GenBank/DDBJ databases">
        <title>Draft genome sequence of type strain Streptomyces ferralitis JCM 14344.</title>
        <authorList>
            <person name="Klaysubun C."/>
            <person name="Duangmal K."/>
        </authorList>
    </citation>
    <scope>NUCLEOTIDE SEQUENCE [LARGE SCALE GENOMIC DNA]</scope>
    <source>
        <strain evidence="1 2">JCM 14344</strain>
    </source>
</reference>
<gene>
    <name evidence="1" type="ORF">P2L57_08590</name>
</gene>
<proteinExistence type="predicted"/>
<sequence length="70" mass="7867">MTEQNQQPTEDTCAECGRLATERAKAEAERDRSRQADVAVLTRRHMAACHAGEWLQSRLAEVNARSRAAR</sequence>